<dbReference type="PANTHER" id="PTHR11161:SF0">
    <property type="entry name" value="O-ACYLTRANSFERASE LIKE PROTEIN"/>
    <property type="match status" value="1"/>
</dbReference>
<feature type="transmembrane region" description="Helical" evidence="1">
    <location>
        <begin position="175"/>
        <end position="198"/>
    </location>
</feature>
<feature type="transmembrane region" description="Helical" evidence="1">
    <location>
        <begin position="607"/>
        <end position="625"/>
    </location>
</feature>
<dbReference type="EMBL" id="JAFNEN010000077">
    <property type="protein sequence ID" value="KAG8195853.1"/>
    <property type="molecule type" value="Genomic_DNA"/>
</dbReference>
<dbReference type="Pfam" id="PF01757">
    <property type="entry name" value="Acyl_transf_3"/>
    <property type="match status" value="1"/>
</dbReference>
<feature type="transmembrane region" description="Helical" evidence="1">
    <location>
        <begin position="537"/>
        <end position="557"/>
    </location>
</feature>
<evidence type="ECO:0000256" key="1">
    <source>
        <dbReference type="SAM" id="Phobius"/>
    </source>
</evidence>
<keyword evidence="1" id="KW-0472">Membrane</keyword>
<feature type="transmembrane region" description="Helical" evidence="1">
    <location>
        <begin position="417"/>
        <end position="438"/>
    </location>
</feature>
<dbReference type="InterPro" id="IPR006621">
    <property type="entry name" value="Nose-resist-to-fluoxetine_N"/>
</dbReference>
<keyword evidence="1" id="KW-1133">Transmembrane helix</keyword>
<keyword evidence="1" id="KW-0812">Transmembrane</keyword>
<name>A0AAV6VI96_9ARAC</name>
<dbReference type="PANTHER" id="PTHR11161">
    <property type="entry name" value="O-ACYLTRANSFERASE"/>
    <property type="match status" value="1"/>
</dbReference>
<feature type="transmembrane region" description="Helical" evidence="1">
    <location>
        <begin position="497"/>
        <end position="517"/>
    </location>
</feature>
<dbReference type="Pfam" id="PF20146">
    <property type="entry name" value="NRF"/>
    <property type="match status" value="1"/>
</dbReference>
<accession>A0AAV6VI96</accession>
<keyword evidence="4" id="KW-1185">Reference proteome</keyword>
<protein>
    <recommendedName>
        <fullName evidence="2">Nose resistant-to-fluoxetine protein N-terminal domain-containing protein</fullName>
    </recommendedName>
</protein>
<evidence type="ECO:0000313" key="4">
    <source>
        <dbReference type="Proteomes" id="UP000827092"/>
    </source>
</evidence>
<feature type="transmembrane region" description="Helical" evidence="1">
    <location>
        <begin position="241"/>
        <end position="259"/>
    </location>
</feature>
<feature type="transmembrane region" description="Helical" evidence="1">
    <location>
        <begin position="287"/>
        <end position="306"/>
    </location>
</feature>
<proteinExistence type="predicted"/>
<feature type="transmembrane region" description="Helical" evidence="1">
    <location>
        <begin position="327"/>
        <end position="347"/>
    </location>
</feature>
<feature type="transmembrane region" description="Helical" evidence="1">
    <location>
        <begin position="569"/>
        <end position="587"/>
    </location>
</feature>
<organism evidence="3 4">
    <name type="scientific">Oedothorax gibbosus</name>
    <dbReference type="NCBI Taxonomy" id="931172"/>
    <lineage>
        <taxon>Eukaryota</taxon>
        <taxon>Metazoa</taxon>
        <taxon>Ecdysozoa</taxon>
        <taxon>Arthropoda</taxon>
        <taxon>Chelicerata</taxon>
        <taxon>Arachnida</taxon>
        <taxon>Araneae</taxon>
        <taxon>Araneomorphae</taxon>
        <taxon>Entelegynae</taxon>
        <taxon>Araneoidea</taxon>
        <taxon>Linyphiidae</taxon>
        <taxon>Erigoninae</taxon>
        <taxon>Oedothorax</taxon>
    </lineage>
</organism>
<feature type="domain" description="Nose resistant-to-fluoxetine protein N-terminal" evidence="2">
    <location>
        <begin position="17"/>
        <end position="166"/>
    </location>
</feature>
<reference evidence="3 4" key="1">
    <citation type="journal article" date="2022" name="Nat. Ecol. Evol.">
        <title>A masculinizing supergene underlies an exaggerated male reproductive morph in a spider.</title>
        <authorList>
            <person name="Hendrickx F."/>
            <person name="De Corte Z."/>
            <person name="Sonet G."/>
            <person name="Van Belleghem S.M."/>
            <person name="Kostlbacher S."/>
            <person name="Vangestel C."/>
        </authorList>
    </citation>
    <scope>NUCLEOTIDE SEQUENCE [LARGE SCALE GENOMIC DNA]</scope>
    <source>
        <strain evidence="3">W744_W776</strain>
    </source>
</reference>
<dbReference type="InterPro" id="IPR052728">
    <property type="entry name" value="O2_lipid_transport_reg"/>
</dbReference>
<dbReference type="GO" id="GO:0016747">
    <property type="term" value="F:acyltransferase activity, transferring groups other than amino-acyl groups"/>
    <property type="evidence" value="ECO:0007669"/>
    <property type="project" value="InterPro"/>
</dbReference>
<evidence type="ECO:0000313" key="3">
    <source>
        <dbReference type="EMBL" id="KAG8195853.1"/>
    </source>
</evidence>
<feature type="transmembrane region" description="Helical" evidence="1">
    <location>
        <begin position="470"/>
        <end position="485"/>
    </location>
</feature>
<gene>
    <name evidence="3" type="ORF">JTE90_008545</name>
</gene>
<dbReference type="SMART" id="SM00703">
    <property type="entry name" value="NRF"/>
    <property type="match status" value="1"/>
</dbReference>
<sequence>MNLFPNIIDASHQMPINEDCKSALVSYSEGLVKAKSWALEMLDSTSKSRSGLLEVTLSDLGFFDQCLGIEVYPSNGSQEFTGQYCAVEVKRKVLSKSIDLETDQKYSLVHPHQSLRRKKIGYDDVDFLLGVCVPSECTHQDVQEISRKVSREFSMEINVPKCYVKEKVLVKPVHVATIFSVCSLLALGIYGASVELKLKKVPRSEMKRSRFEDVIMCFSLTSNYRRLVTGRKSSDGFQSLCGMRALTIVWVMLGHNYMWTTNLMLTGRPKQLTHTFRTLQLDFILNSWLYVESFFLISGVLTSYSVMKHLNANHGKINVSLFILRRYFRNLLLLSLIIGLAFFLPILSSGPSWYSEVDPELNNCVQRWWADLLFISNWYSMKKICISPVSWYVSADLQLHAVSLIFLYPLHRKPKLGFALIACTIVVCSIGIGAVTYLRDLPPTIQFTIRNQKKMQDVIDLVHLRPSTHAGPYLIGITIGYILFKRKYSSMKKIGKMLGWSASIALALASLYLPYNWKMDQKHRPVLTALVAGLNRTTFAVAVAWVTHSCVTGNAGLVEKILSCRLLSVGGRLTFTIFLLHSLVFWVRLGSVRERMFLSHYNLIYEYIGNVFLTVLLALPCHLLLEAPILQLEALLFPEKAEELRNTSVANTTTVQGESKTSSIKVCEKDVHPEYMQNIYINYPEKKNFNDKSYTTVVFIKTCDAK</sequence>
<dbReference type="InterPro" id="IPR002656">
    <property type="entry name" value="Acyl_transf_3_dom"/>
</dbReference>
<evidence type="ECO:0000259" key="2">
    <source>
        <dbReference type="SMART" id="SM00703"/>
    </source>
</evidence>
<comment type="caution">
    <text evidence="3">The sequence shown here is derived from an EMBL/GenBank/DDBJ whole genome shotgun (WGS) entry which is preliminary data.</text>
</comment>
<dbReference type="AlphaFoldDB" id="A0AAV6VI96"/>
<dbReference type="Proteomes" id="UP000827092">
    <property type="component" value="Unassembled WGS sequence"/>
</dbReference>